<dbReference type="RefSeq" id="WP_246190442.1">
    <property type="nucleotide sequence ID" value="NZ_CABPSQ010000021.1"/>
</dbReference>
<keyword evidence="3" id="KW-1185">Reference proteome</keyword>
<dbReference type="InterPro" id="IPR010260">
    <property type="entry name" value="AlpA"/>
</dbReference>
<accession>A0A5E5AUL6</accession>
<name>A0A5E5AUL6_9BURK</name>
<dbReference type="Pfam" id="PF05930">
    <property type="entry name" value="Phage_AlpA"/>
    <property type="match status" value="1"/>
</dbReference>
<organism evidence="2 3">
    <name type="scientific">Pandoraea captiosa</name>
    <dbReference type="NCBI Taxonomy" id="2508302"/>
    <lineage>
        <taxon>Bacteria</taxon>
        <taxon>Pseudomonadati</taxon>
        <taxon>Pseudomonadota</taxon>
        <taxon>Betaproteobacteria</taxon>
        <taxon>Burkholderiales</taxon>
        <taxon>Burkholderiaceae</taxon>
        <taxon>Pandoraea</taxon>
    </lineage>
</organism>
<protein>
    <submittedName>
        <fullName evidence="2">Uncharacterized protein</fullName>
    </submittedName>
</protein>
<proteinExistence type="predicted"/>
<evidence type="ECO:0000313" key="2">
    <source>
        <dbReference type="EMBL" id="VVE76572.1"/>
    </source>
</evidence>
<feature type="compositionally biased region" description="Basic and acidic residues" evidence="1">
    <location>
        <begin position="7"/>
        <end position="21"/>
    </location>
</feature>
<reference evidence="2 3" key="1">
    <citation type="submission" date="2019-08" db="EMBL/GenBank/DDBJ databases">
        <authorList>
            <person name="Peeters C."/>
        </authorList>
    </citation>
    <scope>NUCLEOTIDE SEQUENCE [LARGE SCALE GENOMIC DNA]</scope>
    <source>
        <strain evidence="2 3">LMG 31118</strain>
    </source>
</reference>
<feature type="region of interest" description="Disordered" evidence="1">
    <location>
        <begin position="1"/>
        <end position="25"/>
    </location>
</feature>
<evidence type="ECO:0000313" key="3">
    <source>
        <dbReference type="Proteomes" id="UP000414136"/>
    </source>
</evidence>
<gene>
    <name evidence="2" type="ORF">PCA31118_05236</name>
</gene>
<dbReference type="Proteomes" id="UP000414136">
    <property type="component" value="Unassembled WGS sequence"/>
</dbReference>
<dbReference type="AlphaFoldDB" id="A0A5E5AUL6"/>
<sequence>MMNAQQHTEHARAPKRAREDSPTLPAEGFVRLPQVLAVFPVSRTTWLRGVKEKRYPAPVQLSPSTVAWRVEDIRRLLNSIAANGDEIGGTFGGIEPDKT</sequence>
<evidence type="ECO:0000256" key="1">
    <source>
        <dbReference type="SAM" id="MobiDB-lite"/>
    </source>
</evidence>
<dbReference type="EMBL" id="CABPSQ010000021">
    <property type="protein sequence ID" value="VVE76572.1"/>
    <property type="molecule type" value="Genomic_DNA"/>
</dbReference>